<proteinExistence type="predicted"/>
<reference evidence="1" key="1">
    <citation type="submission" date="2019-12" db="EMBL/GenBank/DDBJ databases">
        <authorList>
            <person name="Scholz U."/>
            <person name="Mascher M."/>
            <person name="Fiebig A."/>
        </authorList>
    </citation>
    <scope>NUCLEOTIDE SEQUENCE</scope>
</reference>
<sequence>MSVPACPIYPNPANHG</sequence>
<accession>A0A7I8IH89</accession>
<dbReference type="Proteomes" id="UP000663760">
    <property type="component" value="Chromosome 3"/>
</dbReference>
<dbReference type="EMBL" id="LR743590">
    <property type="protein sequence ID" value="CAA2617536.1"/>
    <property type="molecule type" value="Genomic_DNA"/>
</dbReference>
<name>A0A7I8IH89_SPIIN</name>
<gene>
    <name evidence="1" type="ORF">SI7747_03003700</name>
    <name evidence="2" type="ORF">SI8410_03004038</name>
</gene>
<keyword evidence="3" id="KW-1185">Reference proteome</keyword>
<evidence type="ECO:0000313" key="2">
    <source>
        <dbReference type="EMBL" id="CAA7393262.1"/>
    </source>
</evidence>
<organism evidence="1">
    <name type="scientific">Spirodela intermedia</name>
    <name type="common">Intermediate duckweed</name>
    <dbReference type="NCBI Taxonomy" id="51605"/>
    <lineage>
        <taxon>Eukaryota</taxon>
        <taxon>Viridiplantae</taxon>
        <taxon>Streptophyta</taxon>
        <taxon>Embryophyta</taxon>
        <taxon>Tracheophyta</taxon>
        <taxon>Spermatophyta</taxon>
        <taxon>Magnoliopsida</taxon>
        <taxon>Liliopsida</taxon>
        <taxon>Araceae</taxon>
        <taxon>Lemnoideae</taxon>
        <taxon>Spirodela</taxon>
    </lineage>
</organism>
<dbReference type="AlphaFoldDB" id="A0A7I8IH89"/>
<evidence type="ECO:0000313" key="3">
    <source>
        <dbReference type="Proteomes" id="UP000663760"/>
    </source>
</evidence>
<protein>
    <submittedName>
        <fullName evidence="1">Uncharacterized protein</fullName>
    </submittedName>
</protein>
<dbReference type="EMBL" id="LR746266">
    <property type="protein sequence ID" value="CAA7393262.1"/>
    <property type="molecule type" value="Genomic_DNA"/>
</dbReference>
<evidence type="ECO:0000313" key="1">
    <source>
        <dbReference type="EMBL" id="CAA2617536.1"/>
    </source>
</evidence>